<name>A0ABT2YTM6_9GAMM</name>
<proteinExistence type="predicted"/>
<evidence type="ECO:0008006" key="3">
    <source>
        <dbReference type="Google" id="ProtNLM"/>
    </source>
</evidence>
<sequence length="312" mass="35426">MYKFIGMLAVLVVLAGCAKDPVYLESLQQGEHLLRSEKAVQFYEKYYEYPQHKAFAQSKNGSLRAYASYKTNEIYAIEDALARCNTGVLKYVDKLTLKDSCEVLNINNEWVIDGTEKAKFIRFLEKAKIALGSDFGLEKYESYYYESGHKAFAHSKVDRTTAYVASQSDKNMAAKLALDKCYDGLLEAHPEMTAADACEIAIIDNEWANIKSDITKSSKYKADVKRANKVIKNLNARKMFESYYRKPYHKALVQGKNTLHLAYSTNKSSAKLAIDTALSKCHENLLKEYPEITDEISCEVINVNNEWVTSEN</sequence>
<evidence type="ECO:0000313" key="2">
    <source>
        <dbReference type="Proteomes" id="UP001209713"/>
    </source>
</evidence>
<gene>
    <name evidence="1" type="ORF">OFY17_10185</name>
</gene>
<keyword evidence="2" id="KW-1185">Reference proteome</keyword>
<accession>A0ABT2YTM6</accession>
<comment type="caution">
    <text evidence="1">The sequence shown here is derived from an EMBL/GenBank/DDBJ whole genome shotgun (WGS) entry which is preliminary data.</text>
</comment>
<organism evidence="1 2">
    <name type="scientific">Marinomonas sargassi</name>
    <dbReference type="NCBI Taxonomy" id="2984494"/>
    <lineage>
        <taxon>Bacteria</taxon>
        <taxon>Pseudomonadati</taxon>
        <taxon>Pseudomonadota</taxon>
        <taxon>Gammaproteobacteria</taxon>
        <taxon>Oceanospirillales</taxon>
        <taxon>Oceanospirillaceae</taxon>
        <taxon>Marinomonas</taxon>
    </lineage>
</organism>
<protein>
    <recommendedName>
        <fullName evidence="3">DUF3829 domain-containing protein</fullName>
    </recommendedName>
</protein>
<dbReference type="EMBL" id="JAOVZB010000004">
    <property type="protein sequence ID" value="MCV2403247.1"/>
    <property type="molecule type" value="Genomic_DNA"/>
</dbReference>
<dbReference type="PROSITE" id="PS51257">
    <property type="entry name" value="PROKAR_LIPOPROTEIN"/>
    <property type="match status" value="1"/>
</dbReference>
<reference evidence="1 2" key="1">
    <citation type="submission" date="2022-10" db="EMBL/GenBank/DDBJ databases">
        <title>Marinomonas transparenta sp. nov. and Marinomonas sargassi sp. nov., isolated from marine alga (Sargassum natans (L.) Gaillon).</title>
        <authorList>
            <person name="Wang Y."/>
        </authorList>
    </citation>
    <scope>NUCLEOTIDE SEQUENCE [LARGE SCALE GENOMIC DNA]</scope>
    <source>
        <strain evidence="1 2">C2222</strain>
    </source>
</reference>
<evidence type="ECO:0000313" key="1">
    <source>
        <dbReference type="EMBL" id="MCV2403247.1"/>
    </source>
</evidence>
<dbReference type="Proteomes" id="UP001209713">
    <property type="component" value="Unassembled WGS sequence"/>
</dbReference>
<dbReference type="RefSeq" id="WP_263530626.1">
    <property type="nucleotide sequence ID" value="NZ_JAOVZB010000004.1"/>
</dbReference>